<evidence type="ECO:0000313" key="2">
    <source>
        <dbReference type="Proteomes" id="UP000188637"/>
    </source>
</evidence>
<name>A0ACC8XIH2_9FIRM</name>
<dbReference type="Proteomes" id="UP000188637">
    <property type="component" value="Unassembled WGS sequence"/>
</dbReference>
<keyword evidence="2" id="KW-1185">Reference proteome</keyword>
<organism evidence="1 2">
    <name type="scientific">Candidatus Epulonipiscium fishelsonii</name>
    <dbReference type="NCBI Taxonomy" id="77094"/>
    <lineage>
        <taxon>Bacteria</taxon>
        <taxon>Bacillati</taxon>
        <taxon>Bacillota</taxon>
        <taxon>Clostridia</taxon>
        <taxon>Lachnospirales</taxon>
        <taxon>Lachnospiraceae</taxon>
        <taxon>Candidatus Epulonipiscium</taxon>
    </lineage>
</organism>
<sequence>MENKIDATLQILSSLSNSEIEEATNYLKVYGFEASNNIDIIIKYNGDINKVAEDEGGIAQIINNRYAVISIPRQHVNNLIQYTQVEYMEAPKLLNYNLNKSMQISCVKSVQNNRPYELKGKGVLLGIIDSGIQYAHRDFINPDGTTRIEAIWDQSIPGNPPAGFKMGSLYTKEQINEALRQPNRYARLGIVPSEDTNGHGTHVAGIAGGNGRSSNGAYVGGAPEADFLVVKLGIPGKEEALVRNVEIMLAIKFIIDYAKKLQKPVVINISNGMNEGPHDGKALIEQFIDDISEEWKTNIVIGAGNEGGGNTHTNGIVSPDKIQFVEFQVGENQRSYALYLWKNFIDTFEFEIISPSGSKTPRIRYCQGPRQYVLQRTKIYSTFAGPSPLNGDEEFAVFLRAMDNQFINEGVWRIAIFGIDVVDGRYEVWGPSKAIAGDDTFMLEPTSNTTLTTPSTARNGITVGAYNSVTGQIASFSGQGYVRNDILVKPDLVAPGVNIISTSITGGYVSLSGTSMAAPHVTGGVALLMEWGIVQKNNPFLYGENLKTYLLRGTDKNINRTIIPSPLWGYGKMCIKSSLDILRKQQFLS</sequence>
<protein>
    <submittedName>
        <fullName evidence="1">Peptidase S8 and S53 subtilisin kexin sedolisin</fullName>
    </submittedName>
</protein>
<proteinExistence type="predicted"/>
<comment type="caution">
    <text evidence="1">The sequence shown here is derived from an EMBL/GenBank/DDBJ whole genome shotgun (WGS) entry which is preliminary data.</text>
</comment>
<evidence type="ECO:0000313" key="1">
    <source>
        <dbReference type="EMBL" id="ONI44674.1"/>
    </source>
</evidence>
<gene>
    <name evidence="1" type="ORF">AN640_05315</name>
</gene>
<dbReference type="EMBL" id="LJHD01000102">
    <property type="protein sequence ID" value="ONI44674.1"/>
    <property type="molecule type" value="Genomic_DNA"/>
</dbReference>
<accession>A0ACC8XIH2</accession>
<reference evidence="1" key="1">
    <citation type="submission" date="2016-08" db="EMBL/GenBank/DDBJ databases">
        <authorList>
            <person name="Ngugi D.K."/>
            <person name="Miyake S."/>
            <person name="Stingl U."/>
        </authorList>
    </citation>
    <scope>NUCLEOTIDE SEQUENCE</scope>
    <source>
        <strain evidence="1">SCG-D08WGA-EpuloA1</strain>
    </source>
</reference>